<dbReference type="RefSeq" id="WP_144573154.1">
    <property type="nucleotide sequence ID" value="NZ_VLKG01000015.1"/>
</dbReference>
<keyword evidence="2" id="KW-1185">Reference proteome</keyword>
<dbReference type="AlphaFoldDB" id="A0A562HZ62"/>
<reference evidence="1 2" key="1">
    <citation type="submission" date="2019-07" db="EMBL/GenBank/DDBJ databases">
        <title>Genomic Encyclopedia of Type Strains, Phase I: the one thousand microbial genomes (KMG-I) project.</title>
        <authorList>
            <person name="Kyrpides N."/>
        </authorList>
    </citation>
    <scope>NUCLEOTIDE SEQUENCE [LARGE SCALE GENOMIC DNA]</scope>
    <source>
        <strain evidence="1 2">DSM 375</strain>
    </source>
</reference>
<dbReference type="InterPro" id="IPR007739">
    <property type="entry name" value="RgpF"/>
</dbReference>
<evidence type="ECO:0000313" key="2">
    <source>
        <dbReference type="Proteomes" id="UP000319627"/>
    </source>
</evidence>
<dbReference type="EMBL" id="VLKG01000015">
    <property type="protein sequence ID" value="TWH63952.1"/>
    <property type="molecule type" value="Genomic_DNA"/>
</dbReference>
<dbReference type="Gene3D" id="3.40.50.1000">
    <property type="entry name" value="HAD superfamily/HAD-like"/>
    <property type="match status" value="1"/>
</dbReference>
<dbReference type="InterPro" id="IPR036412">
    <property type="entry name" value="HAD-like_sf"/>
</dbReference>
<gene>
    <name evidence="1" type="ORF">LX59_02916</name>
</gene>
<proteinExistence type="predicted"/>
<protein>
    <submittedName>
        <fullName evidence="1">Rhamnan synthesis protein F</fullName>
    </submittedName>
</protein>
<sequence>MNMKIEDLFVLAKNKGLFSHNWYVNTYGGKFKNDFESFSDYVKKSNFSPVNPSPKFDNESYHRMYVDVYHSQQSPLVHFLSHGEKEGRGYTAVSHKWSPSDNLNYENSLPLKAYLLKIAVCLHIYYADYIDRFYEALEQLPVKVDVFITLADEKNKKKAIERFSKHPKVNNVFLKCVPNKGRNFGPLLVEFANRLSDYDLFCHLHSKKSLYSGREQTQWSDYLTEYLLRDPAVVTKILNAFLKDPDIGIYYPTTFWMMPSWVNHVTCNKGYMKSWYEKLGLPESTDFLSYPAGGMFWARPKALKGILDKTYTYENFPDEPLPNDGSMLHALERVLGLLAEHNGYSQLFYHPASGRFTKDQSYVVANYQNSLDKMLPHLERIHLLSFDVFDTLVRRKFTVPDYAKLKLGQELVKQGVIANPKDFVSTRNTAEFSLREKAKFQGDVRIEDIYVELAERLNLSKEQGQLLMNREFELDFEMIQPKQEMVDLFNYLGAKGHILWVISDTYYNCKQVGLMLRKVGISVPYRLLVSSAEQKRKDNGSMWQMVKEDLKREGITSYLHIGDNVVADAQLPGDLGLATMHILHPIDKWQALGFPVVLKGDSALDEAEILKWGGLISNIGRTPFLGD</sequence>
<dbReference type="Proteomes" id="UP000319627">
    <property type="component" value="Unassembled WGS sequence"/>
</dbReference>
<comment type="caution">
    <text evidence="1">The sequence shown here is derived from an EMBL/GenBank/DDBJ whole genome shotgun (WGS) entry which is preliminary data.</text>
</comment>
<organism evidence="1 2">
    <name type="scientific">Azomonas agilis</name>
    <dbReference type="NCBI Taxonomy" id="116849"/>
    <lineage>
        <taxon>Bacteria</taxon>
        <taxon>Pseudomonadati</taxon>
        <taxon>Pseudomonadota</taxon>
        <taxon>Gammaproteobacteria</taxon>
        <taxon>Pseudomonadales</taxon>
        <taxon>Pseudomonadaceae</taxon>
        <taxon>Azomonas</taxon>
    </lineage>
</organism>
<dbReference type="Gene3D" id="1.10.150.400">
    <property type="match status" value="1"/>
</dbReference>
<dbReference type="OrthoDB" id="9816424at2"/>
<dbReference type="InterPro" id="IPR023214">
    <property type="entry name" value="HAD_sf"/>
</dbReference>
<evidence type="ECO:0000313" key="1">
    <source>
        <dbReference type="EMBL" id="TWH63952.1"/>
    </source>
</evidence>
<name>A0A562HZ62_9GAMM</name>
<accession>A0A562HZ62</accession>
<dbReference type="SUPFAM" id="SSF56784">
    <property type="entry name" value="HAD-like"/>
    <property type="match status" value="1"/>
</dbReference>
<dbReference type="Pfam" id="PF05045">
    <property type="entry name" value="RgpF"/>
    <property type="match status" value="1"/>
</dbReference>